<feature type="compositionally biased region" description="Basic residues" evidence="1">
    <location>
        <begin position="112"/>
        <end position="121"/>
    </location>
</feature>
<name>A0A7I8JDY5_SPIIN</name>
<accession>A0A7I8JDY5</accession>
<keyword evidence="3" id="KW-1185">Reference proteome</keyword>
<evidence type="ECO:0000256" key="1">
    <source>
        <dbReference type="SAM" id="MobiDB-lite"/>
    </source>
</evidence>
<organism evidence="2">
    <name type="scientific">Spirodela intermedia</name>
    <name type="common">Intermediate duckweed</name>
    <dbReference type="NCBI Taxonomy" id="51605"/>
    <lineage>
        <taxon>Eukaryota</taxon>
        <taxon>Viridiplantae</taxon>
        <taxon>Streptophyta</taxon>
        <taxon>Embryophyta</taxon>
        <taxon>Tracheophyta</taxon>
        <taxon>Spermatophyta</taxon>
        <taxon>Magnoliopsida</taxon>
        <taxon>Liliopsida</taxon>
        <taxon>Araceae</taxon>
        <taxon>Lemnoideae</taxon>
        <taxon>Spirodela</taxon>
    </lineage>
</organism>
<feature type="compositionally biased region" description="Basic residues" evidence="1">
    <location>
        <begin position="80"/>
        <end position="89"/>
    </location>
</feature>
<feature type="region of interest" description="Disordered" evidence="1">
    <location>
        <begin position="112"/>
        <end position="135"/>
    </location>
</feature>
<sequence>MLDDQKGPGGRRCVQADRWGAKSIRGLDGAAPPSLRRRSLMPAAILAMTAALGADDREGLGPAGRAVTPGDAAGGGGAKERRRRSHRRRSDCDALRCYAALWRESRRRSRRRWGSPGRRRTAPPQPPEPAWRGRRRAGGAAAAWSLWRSYGRSEYCDRTQPSPFSLYFWVGEYDKMIFIWIIFYAF</sequence>
<evidence type="ECO:0000313" key="2">
    <source>
        <dbReference type="EMBL" id="CAA2629110.1"/>
    </source>
</evidence>
<dbReference type="EMBL" id="LR743598">
    <property type="protein sequence ID" value="CAA2629110.1"/>
    <property type="molecule type" value="Genomic_DNA"/>
</dbReference>
<proteinExistence type="predicted"/>
<feature type="region of interest" description="Disordered" evidence="1">
    <location>
        <begin position="57"/>
        <end position="91"/>
    </location>
</feature>
<gene>
    <name evidence="2" type="ORF">SI7747_11014750</name>
</gene>
<dbReference type="AlphaFoldDB" id="A0A7I8JDY5"/>
<dbReference type="EMBL" id="CACRZD030000011">
    <property type="protein sequence ID" value="CAA6668356.1"/>
    <property type="molecule type" value="Genomic_DNA"/>
</dbReference>
<evidence type="ECO:0000313" key="3">
    <source>
        <dbReference type="Proteomes" id="UP001189122"/>
    </source>
</evidence>
<reference evidence="2 3" key="1">
    <citation type="submission" date="2019-12" db="EMBL/GenBank/DDBJ databases">
        <authorList>
            <person name="Scholz U."/>
            <person name="Mascher M."/>
            <person name="Fiebig A."/>
        </authorList>
    </citation>
    <scope>NUCLEOTIDE SEQUENCE</scope>
</reference>
<protein>
    <submittedName>
        <fullName evidence="2">Uncharacterized protein</fullName>
    </submittedName>
</protein>
<dbReference type="Proteomes" id="UP001189122">
    <property type="component" value="Unassembled WGS sequence"/>
</dbReference>